<organism evidence="2 3">
    <name type="scientific">Pseudarthrobacter scleromae</name>
    <dbReference type="NCBI Taxonomy" id="158897"/>
    <lineage>
        <taxon>Bacteria</taxon>
        <taxon>Bacillati</taxon>
        <taxon>Actinomycetota</taxon>
        <taxon>Actinomycetes</taxon>
        <taxon>Micrococcales</taxon>
        <taxon>Micrococcaceae</taxon>
        <taxon>Pseudarthrobacter</taxon>
    </lineage>
</organism>
<proteinExistence type="predicted"/>
<reference evidence="3" key="1">
    <citation type="journal article" date="2019" name="Int. J. Syst. Evol. Microbiol.">
        <title>The Global Catalogue of Microorganisms (GCM) 10K type strain sequencing project: providing services to taxonomists for standard genome sequencing and annotation.</title>
        <authorList>
            <consortium name="The Broad Institute Genomics Platform"/>
            <consortium name="The Broad Institute Genome Sequencing Center for Infectious Disease"/>
            <person name="Wu L."/>
            <person name="Ma J."/>
        </authorList>
    </citation>
    <scope>NUCLEOTIDE SEQUENCE [LARGE SCALE GENOMIC DNA]</scope>
    <source>
        <strain evidence="3">CGMCC 1.3601</strain>
    </source>
</reference>
<evidence type="ECO:0000256" key="1">
    <source>
        <dbReference type="SAM" id="MobiDB-lite"/>
    </source>
</evidence>
<feature type="compositionally biased region" description="Low complexity" evidence="1">
    <location>
        <begin position="63"/>
        <end position="74"/>
    </location>
</feature>
<protein>
    <submittedName>
        <fullName evidence="2">Uncharacterized protein</fullName>
    </submittedName>
</protein>
<dbReference type="EMBL" id="BMKV01000005">
    <property type="protein sequence ID" value="GGI90282.1"/>
    <property type="molecule type" value="Genomic_DNA"/>
</dbReference>
<sequence length="74" mass="7479">MFISLRGLAAAGHNGAVTFKGLPVTPQRLDQAPGWSASAGPGCRQPRLPPMPSRLPKGGSGPGMESPSGTLAVE</sequence>
<accession>A0ABQ2CHW5</accession>
<dbReference type="Proteomes" id="UP000658754">
    <property type="component" value="Unassembled WGS sequence"/>
</dbReference>
<keyword evidence="3" id="KW-1185">Reference proteome</keyword>
<evidence type="ECO:0000313" key="3">
    <source>
        <dbReference type="Proteomes" id="UP000658754"/>
    </source>
</evidence>
<comment type="caution">
    <text evidence="2">The sequence shown here is derived from an EMBL/GenBank/DDBJ whole genome shotgun (WGS) entry which is preliminary data.</text>
</comment>
<evidence type="ECO:0000313" key="2">
    <source>
        <dbReference type="EMBL" id="GGI90282.1"/>
    </source>
</evidence>
<name>A0ABQ2CHW5_9MICC</name>
<feature type="region of interest" description="Disordered" evidence="1">
    <location>
        <begin position="30"/>
        <end position="74"/>
    </location>
</feature>
<gene>
    <name evidence="2" type="ORF">GCM10007175_29610</name>
</gene>